<evidence type="ECO:0000313" key="3">
    <source>
        <dbReference type="EMBL" id="RKO87817.1"/>
    </source>
</evidence>
<protein>
    <submittedName>
        <fullName evidence="3">HotDog domain-containing protein</fullName>
    </submittedName>
</protein>
<accession>A0A4V1IQU9</accession>
<dbReference type="GO" id="GO:0003857">
    <property type="term" value="F:(3S)-3-hydroxyacyl-CoA dehydrogenase (NAD+) activity"/>
    <property type="evidence" value="ECO:0007669"/>
    <property type="project" value="TreeGrafter"/>
</dbReference>
<sequence>MIPPVVDVKKAVGFVYPTEKYTYELDKNFAAFPTYPLVLPLKGATSDINSYAERSKGVPIPGVPEINLNRLVHGEQYLEILAPIPLEGTFKLEGVLSGVYDAGKGMIMDRESIVVDESGKAIVKMVSSTFIIGAGGWGGPHKPKPTNVVAPPKREPDAVQEDTTTTHQALLYRLSGDYNPLHVDPSIGARLGMKGVILHGLCTFGISAGAVLRNFGNDDPTVFKSIYGRFASPVYPGETLQTVMWKVKEEAGLVTVAYITKVKERNVVVIGNGTVILHSSALEESKAKI</sequence>
<dbReference type="Pfam" id="PF22622">
    <property type="entry name" value="MFE-2_hydrat-2_N"/>
    <property type="match status" value="1"/>
</dbReference>
<dbReference type="Pfam" id="PF01575">
    <property type="entry name" value="MaoC_dehydratas"/>
    <property type="match status" value="1"/>
</dbReference>
<feature type="domain" description="Peroxisomal multifunctional enzyme type 2-like N-terminal" evidence="2">
    <location>
        <begin position="12"/>
        <end position="133"/>
    </location>
</feature>
<dbReference type="PANTHER" id="PTHR13078">
    <property type="entry name" value="PEROXISOMAL MULTIFUNCTIONAL ENZYME TYPE 2-RELATED"/>
    <property type="match status" value="1"/>
</dbReference>
<evidence type="ECO:0000259" key="1">
    <source>
        <dbReference type="Pfam" id="PF01575"/>
    </source>
</evidence>
<dbReference type="GO" id="GO:0044594">
    <property type="term" value="F:17-beta-hydroxysteroid dehydrogenase (NAD+) activity"/>
    <property type="evidence" value="ECO:0007669"/>
    <property type="project" value="TreeGrafter"/>
</dbReference>
<reference evidence="4" key="1">
    <citation type="journal article" date="2018" name="Nat. Microbiol.">
        <title>Leveraging single-cell genomics to expand the fungal tree of life.</title>
        <authorList>
            <person name="Ahrendt S.R."/>
            <person name="Quandt C.A."/>
            <person name="Ciobanu D."/>
            <person name="Clum A."/>
            <person name="Salamov A."/>
            <person name="Andreopoulos B."/>
            <person name="Cheng J.F."/>
            <person name="Woyke T."/>
            <person name="Pelin A."/>
            <person name="Henrissat B."/>
            <person name="Reynolds N.K."/>
            <person name="Benny G.L."/>
            <person name="Smith M.E."/>
            <person name="James T.Y."/>
            <person name="Grigoriev I.V."/>
        </authorList>
    </citation>
    <scope>NUCLEOTIDE SEQUENCE [LARGE SCALE GENOMIC DNA]</scope>
</reference>
<feature type="domain" description="MaoC-like" evidence="1">
    <location>
        <begin position="150"/>
        <end position="263"/>
    </location>
</feature>
<dbReference type="InterPro" id="IPR054357">
    <property type="entry name" value="MFE-2_N"/>
</dbReference>
<evidence type="ECO:0000313" key="4">
    <source>
        <dbReference type="Proteomes" id="UP000269721"/>
    </source>
</evidence>
<dbReference type="PANTHER" id="PTHR13078:SF57">
    <property type="entry name" value="DEHYDRATASE, PUTATIVE (AFU_ORTHOLOGUE AFUA_5G00640)-RELATED"/>
    <property type="match status" value="1"/>
</dbReference>
<dbReference type="SUPFAM" id="SSF54637">
    <property type="entry name" value="Thioesterase/thiol ester dehydrase-isomerase"/>
    <property type="match status" value="2"/>
</dbReference>
<organism evidence="3 4">
    <name type="scientific">Blyttiomyces helicus</name>
    <dbReference type="NCBI Taxonomy" id="388810"/>
    <lineage>
        <taxon>Eukaryota</taxon>
        <taxon>Fungi</taxon>
        <taxon>Fungi incertae sedis</taxon>
        <taxon>Chytridiomycota</taxon>
        <taxon>Chytridiomycota incertae sedis</taxon>
        <taxon>Chytridiomycetes</taxon>
        <taxon>Chytridiomycetes incertae sedis</taxon>
        <taxon>Blyttiomyces</taxon>
    </lineage>
</organism>
<evidence type="ECO:0000259" key="2">
    <source>
        <dbReference type="Pfam" id="PF22622"/>
    </source>
</evidence>
<dbReference type="InterPro" id="IPR029069">
    <property type="entry name" value="HotDog_dom_sf"/>
</dbReference>
<dbReference type="EMBL" id="KZ997143">
    <property type="protein sequence ID" value="RKO87817.1"/>
    <property type="molecule type" value="Genomic_DNA"/>
</dbReference>
<dbReference type="AlphaFoldDB" id="A0A4V1IQU9"/>
<keyword evidence="4" id="KW-1185">Reference proteome</keyword>
<dbReference type="Proteomes" id="UP000269721">
    <property type="component" value="Unassembled WGS sequence"/>
</dbReference>
<dbReference type="GO" id="GO:0004300">
    <property type="term" value="F:enoyl-CoA hydratase activity"/>
    <property type="evidence" value="ECO:0007669"/>
    <property type="project" value="TreeGrafter"/>
</dbReference>
<dbReference type="InterPro" id="IPR002539">
    <property type="entry name" value="MaoC-like_dom"/>
</dbReference>
<gene>
    <name evidence="3" type="ORF">BDK51DRAFT_15996</name>
</gene>
<name>A0A4V1IQU9_9FUNG</name>
<dbReference type="CDD" id="cd03448">
    <property type="entry name" value="HDE_HSD"/>
    <property type="match status" value="1"/>
</dbReference>
<dbReference type="GO" id="GO:0005777">
    <property type="term" value="C:peroxisome"/>
    <property type="evidence" value="ECO:0007669"/>
    <property type="project" value="TreeGrafter"/>
</dbReference>
<dbReference type="Gene3D" id="3.10.129.10">
    <property type="entry name" value="Hotdog Thioesterase"/>
    <property type="match status" value="2"/>
</dbReference>
<proteinExistence type="predicted"/>
<dbReference type="OrthoDB" id="60204at2759"/>
<dbReference type="GO" id="GO:0006635">
    <property type="term" value="P:fatty acid beta-oxidation"/>
    <property type="evidence" value="ECO:0007669"/>
    <property type="project" value="TreeGrafter"/>
</dbReference>